<feature type="domain" description="Glycosyl hydrolase family 67 catalytic" evidence="11">
    <location>
        <begin position="114"/>
        <end position="425"/>
    </location>
</feature>
<dbReference type="InterPro" id="IPR011099">
    <property type="entry name" value="Glyco_hydro_67_C"/>
</dbReference>
<dbReference type="InterPro" id="IPR005154">
    <property type="entry name" value="Glyco_hydro_67_aGlcAse_N"/>
</dbReference>
<comment type="similarity">
    <text evidence="1 8">Belongs to the glycosyl hydrolase 67 family.</text>
</comment>
<keyword evidence="3 8" id="KW-0378">Hydrolase</keyword>
<dbReference type="Gene3D" id="3.90.1330.10">
    <property type="entry name" value="Alpha-glucuronidase, C-terminal domain"/>
    <property type="match status" value="1"/>
</dbReference>
<dbReference type="SUPFAM" id="SSF55545">
    <property type="entry name" value="beta-N-acetylhexosaminidase-like domain"/>
    <property type="match status" value="1"/>
</dbReference>
<evidence type="ECO:0000259" key="9">
    <source>
        <dbReference type="Pfam" id="PF03648"/>
    </source>
</evidence>
<feature type="domain" description="Alpha glucuronidase N-terminal" evidence="9">
    <location>
        <begin position="27"/>
        <end position="101"/>
    </location>
</feature>
<dbReference type="PANTHER" id="PTHR39207:SF1">
    <property type="entry name" value="ALPHA-GLUCURONIDASE A"/>
    <property type="match status" value="1"/>
</dbReference>
<evidence type="ECO:0000259" key="10">
    <source>
        <dbReference type="Pfam" id="PF07477"/>
    </source>
</evidence>
<feature type="active site" description="Proton acceptor" evidence="7">
    <location>
        <position position="347"/>
    </location>
</feature>
<evidence type="ECO:0000256" key="3">
    <source>
        <dbReference type="ARBA" id="ARBA00022801"/>
    </source>
</evidence>
<dbReference type="InterPro" id="IPR017853">
    <property type="entry name" value="GH"/>
</dbReference>
<dbReference type="Proteomes" id="UP000295573">
    <property type="component" value="Unassembled WGS sequence"/>
</dbReference>
<keyword evidence="13" id="KW-1185">Reference proteome</keyword>
<name>A0A4R2IWJ7_9ACTN</name>
<dbReference type="RefSeq" id="WP_132148858.1">
    <property type="nucleotide sequence ID" value="NZ_SLWR01000004.1"/>
</dbReference>
<dbReference type="AlphaFoldDB" id="A0A4R2IWJ7"/>
<dbReference type="PANTHER" id="PTHR39207">
    <property type="entry name" value="ALPHA-GLUCURONIDASE A"/>
    <property type="match status" value="1"/>
</dbReference>
<evidence type="ECO:0000256" key="6">
    <source>
        <dbReference type="ARBA" id="ARBA00023326"/>
    </source>
</evidence>
<dbReference type="SUPFAM" id="SSF51445">
    <property type="entry name" value="(Trans)glycosidases"/>
    <property type="match status" value="1"/>
</dbReference>
<reference evidence="12 13" key="1">
    <citation type="journal article" date="2015" name="Stand. Genomic Sci.">
        <title>Genomic Encyclopedia of Bacterial and Archaeal Type Strains, Phase III: the genomes of soil and plant-associated and newly described type strains.</title>
        <authorList>
            <person name="Whitman W.B."/>
            <person name="Woyke T."/>
            <person name="Klenk H.P."/>
            <person name="Zhou Y."/>
            <person name="Lilburn T.G."/>
            <person name="Beck B.J."/>
            <person name="De Vos P."/>
            <person name="Vandamme P."/>
            <person name="Eisen J.A."/>
            <person name="Garrity G."/>
            <person name="Hugenholtz P."/>
            <person name="Kyrpides N.C."/>
        </authorList>
    </citation>
    <scope>NUCLEOTIDE SEQUENCE [LARGE SCALE GENOMIC DNA]</scope>
    <source>
        <strain evidence="12 13">VKM Ac-2541</strain>
    </source>
</reference>
<dbReference type="OrthoDB" id="339499at2"/>
<feature type="active site" description="Proton acceptor" evidence="7">
    <location>
        <position position="375"/>
    </location>
</feature>
<proteinExistence type="inferred from homology"/>
<gene>
    <name evidence="12" type="ORF">EV646_104568</name>
</gene>
<dbReference type="InterPro" id="IPR011100">
    <property type="entry name" value="Glyco_hydro_67_cat"/>
</dbReference>
<organism evidence="12 13">
    <name type="scientific">Kribbella antiqua</name>
    <dbReference type="NCBI Taxonomy" id="2512217"/>
    <lineage>
        <taxon>Bacteria</taxon>
        <taxon>Bacillati</taxon>
        <taxon>Actinomycetota</taxon>
        <taxon>Actinomycetes</taxon>
        <taxon>Propionibacteriales</taxon>
        <taxon>Kribbellaceae</taxon>
        <taxon>Kribbella</taxon>
    </lineage>
</organism>
<evidence type="ECO:0000313" key="13">
    <source>
        <dbReference type="Proteomes" id="UP000295573"/>
    </source>
</evidence>
<keyword evidence="6 8" id="KW-0624">Polysaccharide degradation</keyword>
<comment type="subunit">
    <text evidence="8">Homodimer.</text>
</comment>
<feature type="active site" description="Proton donor" evidence="7">
    <location>
        <position position="268"/>
    </location>
</feature>
<dbReference type="GO" id="GO:0045493">
    <property type="term" value="P:xylan catabolic process"/>
    <property type="evidence" value="ECO:0007669"/>
    <property type="project" value="UniProtKB-KW"/>
</dbReference>
<dbReference type="Pfam" id="PF07488">
    <property type="entry name" value="Glyco_hydro_67M"/>
    <property type="match status" value="1"/>
</dbReference>
<comment type="caution">
    <text evidence="12">The sequence shown here is derived from an EMBL/GenBank/DDBJ whole genome shotgun (WGS) entry which is preliminary data.</text>
</comment>
<keyword evidence="5 8" id="KW-0326">Glycosidase</keyword>
<evidence type="ECO:0000256" key="4">
    <source>
        <dbReference type="ARBA" id="ARBA00023277"/>
    </source>
</evidence>
<dbReference type="Pfam" id="PF03648">
    <property type="entry name" value="Glyco_hydro_67N"/>
    <property type="match status" value="1"/>
</dbReference>
<dbReference type="InterPro" id="IPR037054">
    <property type="entry name" value="A-glucoronidase_C_sf"/>
</dbReference>
<evidence type="ECO:0000256" key="1">
    <source>
        <dbReference type="ARBA" id="ARBA00008833"/>
    </source>
</evidence>
<evidence type="ECO:0000259" key="11">
    <source>
        <dbReference type="Pfam" id="PF07488"/>
    </source>
</evidence>
<dbReference type="GO" id="GO:0005576">
    <property type="term" value="C:extracellular region"/>
    <property type="evidence" value="ECO:0007669"/>
    <property type="project" value="InterPro"/>
</dbReference>
<evidence type="ECO:0000256" key="7">
    <source>
        <dbReference type="PIRSR" id="PIRSR029900-1"/>
    </source>
</evidence>
<comment type="catalytic activity">
    <reaction evidence="8">
        <text>Hydrolysis of (1-&gt;2)-alpha-D-(4-O-methyl)glucuronosyl links in the main chain of hardwood xylans.</text>
        <dbReference type="EC" id="3.2.1.131"/>
    </reaction>
</comment>
<evidence type="ECO:0000256" key="8">
    <source>
        <dbReference type="RuleBase" id="RU361198"/>
    </source>
</evidence>
<dbReference type="Gene3D" id="3.30.379.10">
    <property type="entry name" value="Chitobiase/beta-hexosaminidase domain 2-like"/>
    <property type="match status" value="1"/>
</dbReference>
<dbReference type="EMBL" id="SLWR01000004">
    <property type="protein sequence ID" value="TCO48746.1"/>
    <property type="molecule type" value="Genomic_DNA"/>
</dbReference>
<dbReference type="InterPro" id="IPR029018">
    <property type="entry name" value="Hex-like_dom2"/>
</dbReference>
<dbReference type="EC" id="3.2.1.131" evidence="8"/>
<protein>
    <recommendedName>
        <fullName evidence="8">Xylan alpha-1,2-glucuronidase</fullName>
        <ecNumber evidence="8">3.2.1.131</ecNumber>
    </recommendedName>
</protein>
<dbReference type="Pfam" id="PF07477">
    <property type="entry name" value="Glyco_hydro_67C"/>
    <property type="match status" value="1"/>
</dbReference>
<dbReference type="GO" id="GO:0046559">
    <property type="term" value="F:alpha-glucuronidase activity"/>
    <property type="evidence" value="ECO:0007669"/>
    <property type="project" value="InterPro"/>
</dbReference>
<evidence type="ECO:0000313" key="12">
    <source>
        <dbReference type="EMBL" id="TCO48746.1"/>
    </source>
</evidence>
<sequence>MTTFDPCWLGSKRLPEVTIHASGALAQTIRAEFRQTPRLRTELEVALCTIGRLDETPLAGLIRQVLPTDGLGDEGFVVMRQGNNLVVAAEAGRGLLYGYFYLLRYFEWMDGDFTVVERPAIPVRMLDHWDNLTPHPVMGSVERGYSGGSIFFRDGRVVEDLTRVRAYARLLASIGINAVAVNNVNVHAAETRLLTDHLPDVARLAGVFREYGIALHLSVNFASPIELGGVDTADPLDERVARWWSSAVKRVYDAVPDLGGFVVKADSENRPGPHTYGRDHSDGANMLARALAPYGGTVFWRCFVYDCHQDWRDRSTDRARAAYDHFIPLDGRFDDNVVLQIKHGPLDFQVREAVSPLLGELQETTFALELQVTQEYTGQQKDLCYLGPWWREILHFDTTGADGPTVAERTKAIVAVSNIGDDPNWTGHKLAQSNLYAYGRLAWDPSADPVSLLHEWAAATFAMDDRTRSELVAIMADSWRTYERYTALLGVGFMVTPGTHYGPNVNGYEYSAWGTYHFADRYGVGVDRTVATGSGFTGQYPEPLAGRYENVYTCPDELLLFFHHVPYDHVLQNGRTVLQHIYDTHFQGYEEVEAMLTRWKSIADRFDPTTRENITPRLEAQLANAREWRDQVNTYFYRLSGIPDAHGRTIYR</sequence>
<keyword evidence="2 8" id="KW-0858">Xylan degradation</keyword>
<dbReference type="GO" id="GO:0033939">
    <property type="term" value="F:xylan alpha-1,2-glucuronosidase activity"/>
    <property type="evidence" value="ECO:0007669"/>
    <property type="project" value="UniProtKB-EC"/>
</dbReference>
<dbReference type="Gene3D" id="3.20.20.80">
    <property type="entry name" value="Glycosidases"/>
    <property type="match status" value="1"/>
</dbReference>
<dbReference type="PIRSF" id="PIRSF029900">
    <property type="entry name" value="Alpha-glucuronds"/>
    <property type="match status" value="1"/>
</dbReference>
<accession>A0A4R2IWJ7</accession>
<keyword evidence="4 8" id="KW-0119">Carbohydrate metabolism</keyword>
<evidence type="ECO:0000256" key="5">
    <source>
        <dbReference type="ARBA" id="ARBA00023295"/>
    </source>
</evidence>
<evidence type="ECO:0000256" key="2">
    <source>
        <dbReference type="ARBA" id="ARBA00022651"/>
    </source>
</evidence>
<feature type="domain" description="Glycosyl hydrolase family 67 C-terminal" evidence="10">
    <location>
        <begin position="426"/>
        <end position="648"/>
    </location>
</feature>
<dbReference type="InterPro" id="IPR011395">
    <property type="entry name" value="Glyco_hydro_67_aGlcAse"/>
</dbReference>